<feature type="transmembrane region" description="Helical" evidence="1">
    <location>
        <begin position="30"/>
        <end position="51"/>
    </location>
</feature>
<dbReference type="Proteomes" id="UP000000445">
    <property type="component" value="Chromosome"/>
</dbReference>
<evidence type="ECO:0000313" key="2">
    <source>
        <dbReference type="EMBL" id="ACM22675.1"/>
    </source>
</evidence>
<dbReference type="eggNOG" id="COG0642">
    <property type="taxonomic scope" value="Bacteria"/>
</dbReference>
<accession>B9K6U2</accession>
<feature type="transmembrane region" description="Helical" evidence="1">
    <location>
        <begin position="83"/>
        <end position="101"/>
    </location>
</feature>
<feature type="transmembrane region" description="Helical" evidence="1">
    <location>
        <begin position="6"/>
        <end position="23"/>
    </location>
</feature>
<feature type="transmembrane region" description="Helical" evidence="1">
    <location>
        <begin position="130"/>
        <end position="146"/>
    </location>
</feature>
<protein>
    <submittedName>
        <fullName evidence="2">Sensor protein</fullName>
    </submittedName>
</protein>
<proteinExistence type="predicted"/>
<dbReference type="AlphaFoldDB" id="B9K6U2"/>
<feature type="transmembrane region" description="Helical" evidence="1">
    <location>
        <begin position="107"/>
        <end position="123"/>
    </location>
</feature>
<evidence type="ECO:0000313" key="3">
    <source>
        <dbReference type="Proteomes" id="UP000000445"/>
    </source>
</evidence>
<feature type="transmembrane region" description="Helical" evidence="1">
    <location>
        <begin position="57"/>
        <end position="76"/>
    </location>
</feature>
<sequence length="241" mass="28151">MVIVSVLNFVALFLSFFIHHTSLKKDSSQEFFAFSCLFSSFLSFFFLRAFLMNPEKSWVFLSSSKFLVAEGFLFFLVQKRKNLCKIAVFSTFAFLFVLSVLKFDLSLYLETLSLAFFAVVLLIRRLPSTFLTVSVFLYSISSLFFFFSRDIYPYHITSGSLFLAWHFVKKYVDIPKKEAEKLSEEMNVPPEEISSAFKNVQDFLAKIPRIMSDILRETDQKNVKELFNRHFQEDSPSYLLV</sequence>
<keyword evidence="3" id="KW-1185">Reference proteome</keyword>
<keyword evidence="1" id="KW-1133">Transmembrane helix</keyword>
<keyword evidence="1" id="KW-0472">Membrane</keyword>
<name>B9K6U2_THENN</name>
<reference evidence="2 3" key="1">
    <citation type="journal article" date="2009" name="Biosci. Biotechnol. Biochem.">
        <title>WeGAS: a web-based microbial genome annotation system.</title>
        <authorList>
            <person name="Lee D."/>
            <person name="Seo H."/>
            <person name="Park C."/>
            <person name="Park K."/>
        </authorList>
    </citation>
    <scope>NUCLEOTIDE SEQUENCE [LARGE SCALE GENOMIC DNA]</scope>
    <source>
        <strain evidence="3">ATCC 49049 / DSM 4359 / NBRC 107923 / NS-E</strain>
    </source>
</reference>
<evidence type="ECO:0000256" key="1">
    <source>
        <dbReference type="SAM" id="Phobius"/>
    </source>
</evidence>
<organism evidence="2 3">
    <name type="scientific">Thermotoga neapolitana (strain ATCC 49049 / DSM 4359 / NBRC 107923 / NS-E)</name>
    <dbReference type="NCBI Taxonomy" id="309803"/>
    <lineage>
        <taxon>Bacteria</taxon>
        <taxon>Thermotogati</taxon>
        <taxon>Thermotogota</taxon>
        <taxon>Thermotogae</taxon>
        <taxon>Thermotogales</taxon>
        <taxon>Thermotogaceae</taxon>
        <taxon>Thermotoga</taxon>
    </lineage>
</organism>
<feature type="transmembrane region" description="Helical" evidence="1">
    <location>
        <begin position="152"/>
        <end position="168"/>
    </location>
</feature>
<dbReference type="HOGENOM" id="CLU_1151367_0_0_0"/>
<dbReference type="EMBL" id="CP000916">
    <property type="protein sequence ID" value="ACM22675.1"/>
    <property type="molecule type" value="Genomic_DNA"/>
</dbReference>
<gene>
    <name evidence="2" type="ordered locus">CTN_0499</name>
</gene>
<keyword evidence="1" id="KW-0812">Transmembrane</keyword>
<dbReference type="STRING" id="309803.CTN_0499"/>
<dbReference type="KEGG" id="tna:CTN_0499"/>